<name>A0A7J9CEQ3_GOSGO</name>
<dbReference type="Proteomes" id="UP000593579">
    <property type="component" value="Unassembled WGS sequence"/>
</dbReference>
<dbReference type="AlphaFoldDB" id="A0A7J9CEQ3"/>
<evidence type="ECO:0000313" key="2">
    <source>
        <dbReference type="Proteomes" id="UP000593579"/>
    </source>
</evidence>
<dbReference type="EMBL" id="JABEZY010000009">
    <property type="protein sequence ID" value="MBA0747020.1"/>
    <property type="molecule type" value="Genomic_DNA"/>
</dbReference>
<sequence>MGYLASSDKPYHEEILKASQQYYENILDPT</sequence>
<comment type="caution">
    <text evidence="1">The sequence shown here is derived from an EMBL/GenBank/DDBJ whole genome shotgun (WGS) entry which is preliminary data.</text>
</comment>
<proteinExistence type="predicted"/>
<organism evidence="1 2">
    <name type="scientific">Gossypium gossypioides</name>
    <name type="common">Mexican cotton</name>
    <name type="synonym">Selera gossypioides</name>
    <dbReference type="NCBI Taxonomy" id="34282"/>
    <lineage>
        <taxon>Eukaryota</taxon>
        <taxon>Viridiplantae</taxon>
        <taxon>Streptophyta</taxon>
        <taxon>Embryophyta</taxon>
        <taxon>Tracheophyta</taxon>
        <taxon>Spermatophyta</taxon>
        <taxon>Magnoliopsida</taxon>
        <taxon>eudicotyledons</taxon>
        <taxon>Gunneridae</taxon>
        <taxon>Pentapetalae</taxon>
        <taxon>rosids</taxon>
        <taxon>malvids</taxon>
        <taxon>Malvales</taxon>
        <taxon>Malvaceae</taxon>
        <taxon>Malvoideae</taxon>
        <taxon>Gossypium</taxon>
    </lineage>
</organism>
<gene>
    <name evidence="1" type="ORF">Gogos_009488</name>
</gene>
<protein>
    <submittedName>
        <fullName evidence="1">Uncharacterized protein</fullName>
    </submittedName>
</protein>
<reference evidence="1 2" key="1">
    <citation type="journal article" date="2019" name="Genome Biol. Evol.">
        <title>Insights into the evolution of the New World diploid cottons (Gossypium, subgenus Houzingenia) based on genome sequencing.</title>
        <authorList>
            <person name="Grover C.E."/>
            <person name="Arick M.A. 2nd"/>
            <person name="Thrash A."/>
            <person name="Conover J.L."/>
            <person name="Sanders W.S."/>
            <person name="Peterson D.G."/>
            <person name="Frelichowski J.E."/>
            <person name="Scheffler J.A."/>
            <person name="Scheffler B.E."/>
            <person name="Wendel J.F."/>
        </authorList>
    </citation>
    <scope>NUCLEOTIDE SEQUENCE [LARGE SCALE GENOMIC DNA]</scope>
    <source>
        <strain evidence="1">5</strain>
        <tissue evidence="1">Leaf</tissue>
    </source>
</reference>
<evidence type="ECO:0000313" key="1">
    <source>
        <dbReference type="EMBL" id="MBA0747020.1"/>
    </source>
</evidence>
<accession>A0A7J9CEQ3</accession>
<keyword evidence="2" id="KW-1185">Reference proteome</keyword>